<dbReference type="CDD" id="cd03784">
    <property type="entry name" value="GT1_Gtf-like"/>
    <property type="match status" value="1"/>
</dbReference>
<feature type="transmembrane region" description="Helical" evidence="3">
    <location>
        <begin position="50"/>
        <end position="68"/>
    </location>
</feature>
<feature type="region of interest" description="Disordered" evidence="2">
    <location>
        <begin position="728"/>
        <end position="794"/>
    </location>
</feature>
<keyword evidence="3" id="KW-0812">Transmembrane</keyword>
<dbReference type="GO" id="GO:0005975">
    <property type="term" value="P:carbohydrate metabolic process"/>
    <property type="evidence" value="ECO:0007669"/>
    <property type="project" value="InterPro"/>
</dbReference>
<reference evidence="5 6" key="1">
    <citation type="submission" date="2018-02" db="EMBL/GenBank/DDBJ databases">
        <title>Fusarium culmorum secondary metabolites in fungal-bacterial-plant interactions.</title>
        <authorList>
            <person name="Schmidt R."/>
        </authorList>
    </citation>
    <scope>NUCLEOTIDE SEQUENCE [LARGE SCALE GENOMIC DNA]</scope>
    <source>
        <strain evidence="5 6">PV</strain>
    </source>
</reference>
<dbReference type="InterPro" id="IPR002213">
    <property type="entry name" value="UDP_glucos_trans"/>
</dbReference>
<feature type="transmembrane region" description="Helical" evidence="3">
    <location>
        <begin position="115"/>
        <end position="141"/>
    </location>
</feature>
<dbReference type="OrthoDB" id="5835829at2759"/>
<dbReference type="Pfam" id="PF03033">
    <property type="entry name" value="Glyco_transf_28"/>
    <property type="match status" value="1"/>
</dbReference>
<dbReference type="GO" id="GO:0016906">
    <property type="term" value="F:sterol 3-beta-glucosyltransferase activity"/>
    <property type="evidence" value="ECO:0007669"/>
    <property type="project" value="UniProtKB-ARBA"/>
</dbReference>
<accession>A0A2T4GZH4</accession>
<keyword evidence="6" id="KW-1185">Reference proteome</keyword>
<keyword evidence="3" id="KW-0472">Membrane</keyword>
<evidence type="ECO:0000259" key="4">
    <source>
        <dbReference type="Pfam" id="PF03033"/>
    </source>
</evidence>
<dbReference type="InterPro" id="IPR004276">
    <property type="entry name" value="GlycoTrans_28_N"/>
</dbReference>
<evidence type="ECO:0000313" key="6">
    <source>
        <dbReference type="Proteomes" id="UP000241587"/>
    </source>
</evidence>
<protein>
    <submittedName>
        <fullName evidence="5">Sterol 3-beta-glucosyltransferase UGT80A2</fullName>
    </submittedName>
</protein>
<organism evidence="5 6">
    <name type="scientific">Fusarium culmorum</name>
    <dbReference type="NCBI Taxonomy" id="5516"/>
    <lineage>
        <taxon>Eukaryota</taxon>
        <taxon>Fungi</taxon>
        <taxon>Dikarya</taxon>
        <taxon>Ascomycota</taxon>
        <taxon>Pezizomycotina</taxon>
        <taxon>Sordariomycetes</taxon>
        <taxon>Hypocreomycetidae</taxon>
        <taxon>Hypocreales</taxon>
        <taxon>Nectriaceae</taxon>
        <taxon>Fusarium</taxon>
    </lineage>
</organism>
<dbReference type="FunFam" id="3.40.50.2000:FF:000009">
    <property type="entry name" value="Sterol 3-beta-glucosyltransferase UGT80A2"/>
    <property type="match status" value="1"/>
</dbReference>
<dbReference type="Gene3D" id="3.40.50.2000">
    <property type="entry name" value="Glycogen Phosphorylase B"/>
    <property type="match status" value="2"/>
</dbReference>
<keyword evidence="3" id="KW-1133">Transmembrane helix</keyword>
<keyword evidence="1 5" id="KW-0808">Transferase</keyword>
<evidence type="ECO:0000256" key="1">
    <source>
        <dbReference type="ARBA" id="ARBA00022679"/>
    </source>
</evidence>
<dbReference type="OMA" id="VWQLKQN"/>
<dbReference type="Proteomes" id="UP000241587">
    <property type="component" value="Unassembled WGS sequence"/>
</dbReference>
<feature type="transmembrane region" description="Helical" evidence="3">
    <location>
        <begin position="18"/>
        <end position="38"/>
    </location>
</feature>
<name>A0A2T4GZH4_FUSCU</name>
<dbReference type="EMBL" id="PVEM01000004">
    <property type="protein sequence ID" value="PTD08931.1"/>
    <property type="molecule type" value="Genomic_DNA"/>
</dbReference>
<evidence type="ECO:0000256" key="3">
    <source>
        <dbReference type="SAM" id="Phobius"/>
    </source>
</evidence>
<feature type="transmembrane region" description="Helical" evidence="3">
    <location>
        <begin position="83"/>
        <end position="103"/>
    </location>
</feature>
<dbReference type="InterPro" id="IPR050426">
    <property type="entry name" value="Glycosyltransferase_28"/>
</dbReference>
<evidence type="ECO:0000313" key="5">
    <source>
        <dbReference type="EMBL" id="PTD08931.1"/>
    </source>
</evidence>
<dbReference type="FunFam" id="3.40.50.2000:FF:000100">
    <property type="entry name" value="Glycosyltransferase family 1 protein"/>
    <property type="match status" value="1"/>
</dbReference>
<dbReference type="SUPFAM" id="SSF53756">
    <property type="entry name" value="UDP-Glycosyltransferase/glycogen phosphorylase"/>
    <property type="match status" value="1"/>
</dbReference>
<comment type="caution">
    <text evidence="5">The sequence shown here is derived from an EMBL/GenBank/DDBJ whole genome shotgun (WGS) entry which is preliminary data.</text>
</comment>
<evidence type="ECO:0000256" key="2">
    <source>
        <dbReference type="SAM" id="MobiDB-lite"/>
    </source>
</evidence>
<feature type="compositionally biased region" description="Polar residues" evidence="2">
    <location>
        <begin position="749"/>
        <end position="759"/>
    </location>
</feature>
<sequence>MGFFQSRFFEPTWKNKVLILQVAFTLLIFILGIAKIATKPSQIPFNRMDIVAISMSAKSGAFLTYEIVTMKVDKFKRFGSLKAYAVLNTLDVVFWAAVMGFSFKSVAAICSGANCGIGVVIGLMAIVNSVIHFWAAVIAWMNHKHFKTYGVSRGDDENLDSGFPPQYHELEGSIPQTVAPPQNQVVAELEATTAGRDDGRIDIDLSSRLVRRLSRLAPIEKPKVSLEKPSDLPPPPEYSETGQSSICLNIVIQVVGSRGDVQPFVALGTELQRHGHRVRLATHGQFDKFVRDAGLEFYSIGGDPAELMAYMVKNPGLLPSMKTLRGGEIQKKRKMVNEMLHKCWDSCIRPDELTGQPFVADAIIANPPSFAHIHCAQALSIPVHLMFTMPWTSTREFCHPLANLKANGSEMSASAANYVSYSLVEWMTWQGLGDVINAWRHTLDLETIPFSEGPCLAETLGVPVTYCWSPALVPKPTDWADNIDVCGFFFRDMPSYEPDADLKKFLSSGTTPVYIGFGSIVIDNPEELTATIREAVRATGTRAIVSRGWSKLGGGSPSDDSIFFLGDCPHEWLFQQVRAVVHHGGAGTTACGLLNAKPTAIVPFFGDQPFWGHMVNAGGAGPAPIPFKSLNKDNLADAIRFCLTPEASDSARKIAQKMSREAGVRRAVASFHANLPLNKMRHQSHPIHIENRRWDPLTATLASLTTTTVGMMTSASDIVVKPIQAFRPVGSEESRRASSSRDVSGGDPNNHNPRTPTSMNDDDVFGRPAGLTVPHQLNKSRSTSDLHRQHGTAAALKGSASGVGGFLKHYYKGMLLDLPYAVSEGMRNAPKLYGGQVYDPGAVTDWKSGSIAAGKNFTHGIVEGIGGIVMEPIRGGKKNGAAGAAKGVGIGLLNMTTKVTSGAVGLVTMPGQGIYQSARALVKTDTGKAIAEARKTEGVGIVQRADKNKRKWYQETVTEAYEDAQYR</sequence>
<gene>
    <name evidence="5" type="ORF">FCULG_00011156</name>
</gene>
<feature type="domain" description="Glycosyltransferase family 28 N-terminal" evidence="4">
    <location>
        <begin position="250"/>
        <end position="397"/>
    </location>
</feature>
<dbReference type="PANTHER" id="PTHR48050:SF27">
    <property type="entry name" value="GLUCOSYLTRANSFERASE, PUTATIVE (AFU_ORTHOLOGUE AFUA_7G04880)-RELATED"/>
    <property type="match status" value="1"/>
</dbReference>
<dbReference type="AlphaFoldDB" id="A0A2T4GZH4"/>
<proteinExistence type="predicted"/>
<dbReference type="PANTHER" id="PTHR48050">
    <property type="entry name" value="STEROL 3-BETA-GLUCOSYLTRANSFERASE"/>
    <property type="match status" value="1"/>
</dbReference>